<proteinExistence type="predicted"/>
<comment type="caution">
    <text evidence="1">The sequence shown here is derived from an EMBL/GenBank/DDBJ whole genome shotgun (WGS) entry which is preliminary data.</text>
</comment>
<evidence type="ECO:0000313" key="1">
    <source>
        <dbReference type="EMBL" id="MDQ0424292.1"/>
    </source>
</evidence>
<protein>
    <submittedName>
        <fullName evidence="1">Uncharacterized protein</fullName>
    </submittedName>
</protein>
<sequence length="125" mass="13486">MTVTIDDFDDFNPHWPQPPAWFTTAADSALASWLRDELTPCGHDADTPFIDTGRAALLCGACMVQHVAHHLVLKGAANPSAPRALAGQSCGACNERATRLPYTLFRRLNVFVVIGACDRHGQADA</sequence>
<accession>A0ABU0GG01</accession>
<organism evidence="1 2">
    <name type="scientific">Cellulomonas iranensis</name>
    <dbReference type="NCBI Taxonomy" id="76862"/>
    <lineage>
        <taxon>Bacteria</taxon>
        <taxon>Bacillati</taxon>
        <taxon>Actinomycetota</taxon>
        <taxon>Actinomycetes</taxon>
        <taxon>Micrococcales</taxon>
        <taxon>Cellulomonadaceae</taxon>
        <taxon>Cellulomonas</taxon>
    </lineage>
</organism>
<dbReference type="Proteomes" id="UP001240250">
    <property type="component" value="Unassembled WGS sequence"/>
</dbReference>
<dbReference type="EMBL" id="JAUSVM010000001">
    <property type="protein sequence ID" value="MDQ0424292.1"/>
    <property type="molecule type" value="Genomic_DNA"/>
</dbReference>
<evidence type="ECO:0000313" key="2">
    <source>
        <dbReference type="Proteomes" id="UP001240250"/>
    </source>
</evidence>
<keyword evidence="2" id="KW-1185">Reference proteome</keyword>
<gene>
    <name evidence="1" type="ORF">JO380_000673</name>
</gene>
<dbReference type="RefSeq" id="WP_070318819.1">
    <property type="nucleotide sequence ID" value="NZ_JAUSVM010000001.1"/>
</dbReference>
<name>A0ABU0GG01_9CELL</name>
<reference evidence="1 2" key="1">
    <citation type="submission" date="2023-07" db="EMBL/GenBank/DDBJ databases">
        <title>Sequencing the genomes of 1000 actinobacteria strains.</title>
        <authorList>
            <person name="Klenk H.-P."/>
        </authorList>
    </citation>
    <scope>NUCLEOTIDE SEQUENCE [LARGE SCALE GENOMIC DNA]</scope>
    <source>
        <strain evidence="1 2">DSM 14785</strain>
    </source>
</reference>